<name>A0A1J8QDJ6_9AGAM</name>
<dbReference type="Proteomes" id="UP000183567">
    <property type="component" value="Unassembled WGS sequence"/>
</dbReference>
<sequence>MWPIFEFTHDPFKSDAIDFLDEILPSPDNFVSYGTDVLKARPDDRQKQLQDIIAIAADHIDKSETSTFLLANLEILINTVLLNASAALHFMDRGFSEDVWHAAYLEILAKGVSADNPTAYADISREPV</sequence>
<dbReference type="AlphaFoldDB" id="A0A1J8QDJ6"/>
<comment type="caution">
    <text evidence="1">The sequence shown here is derived from an EMBL/GenBank/DDBJ whole genome shotgun (WGS) entry which is preliminary data.</text>
</comment>
<proteinExistence type="predicted"/>
<accession>A0A1J8QDJ6</accession>
<dbReference type="EMBL" id="LVVM01005078">
    <property type="protein sequence ID" value="OJA11424.1"/>
    <property type="molecule type" value="Genomic_DNA"/>
</dbReference>
<keyword evidence="2" id="KW-1185">Reference proteome</keyword>
<dbReference type="STRING" id="180088.A0A1J8QDJ6"/>
<organism evidence="1 2">
    <name type="scientific">Rhizopogon vesiculosus</name>
    <dbReference type="NCBI Taxonomy" id="180088"/>
    <lineage>
        <taxon>Eukaryota</taxon>
        <taxon>Fungi</taxon>
        <taxon>Dikarya</taxon>
        <taxon>Basidiomycota</taxon>
        <taxon>Agaricomycotina</taxon>
        <taxon>Agaricomycetes</taxon>
        <taxon>Agaricomycetidae</taxon>
        <taxon>Boletales</taxon>
        <taxon>Suillineae</taxon>
        <taxon>Rhizopogonaceae</taxon>
        <taxon>Rhizopogon</taxon>
    </lineage>
</organism>
<evidence type="ECO:0000313" key="1">
    <source>
        <dbReference type="EMBL" id="OJA11424.1"/>
    </source>
</evidence>
<gene>
    <name evidence="1" type="ORF">AZE42_11236</name>
</gene>
<reference evidence="1 2" key="1">
    <citation type="submission" date="2016-03" db="EMBL/GenBank/DDBJ databases">
        <title>Comparative genomics of the ectomycorrhizal sister species Rhizopogon vinicolor and Rhizopogon vesiculosus (Basidiomycota: Boletales) reveals a divergence of the mating type B locus.</title>
        <authorList>
            <person name="Mujic A.B."/>
            <person name="Kuo A."/>
            <person name="Tritt A."/>
            <person name="Lipzen A."/>
            <person name="Chen C."/>
            <person name="Johnson J."/>
            <person name="Sharma A."/>
            <person name="Barry K."/>
            <person name="Grigoriev I.V."/>
            <person name="Spatafora J.W."/>
        </authorList>
    </citation>
    <scope>NUCLEOTIDE SEQUENCE [LARGE SCALE GENOMIC DNA]</scope>
    <source>
        <strain evidence="1 2">AM-OR11-056</strain>
    </source>
</reference>
<evidence type="ECO:0000313" key="2">
    <source>
        <dbReference type="Proteomes" id="UP000183567"/>
    </source>
</evidence>
<protein>
    <submittedName>
        <fullName evidence="1">Uncharacterized protein</fullName>
    </submittedName>
</protein>
<dbReference type="OrthoDB" id="760868at2759"/>